<proteinExistence type="predicted"/>
<dbReference type="KEGG" id="sact:DMT42_14600"/>
<dbReference type="Gene3D" id="1.10.10.10">
    <property type="entry name" value="Winged helix-like DNA-binding domain superfamily/Winged helix DNA-binding domain"/>
    <property type="match status" value="1"/>
</dbReference>
<dbReference type="AlphaFoldDB" id="A0A2U9P2L8"/>
<dbReference type="PANTHER" id="PTHR34293">
    <property type="entry name" value="HTH-TYPE TRANSCRIPTIONAL REGULATOR TRMBL2"/>
    <property type="match status" value="1"/>
</dbReference>
<dbReference type="SUPFAM" id="SSF46894">
    <property type="entry name" value="C-terminal effector domain of the bipartite response regulators"/>
    <property type="match status" value="1"/>
</dbReference>
<keyword evidence="3" id="KW-1185">Reference proteome</keyword>
<feature type="domain" description="HTH luxR-type" evidence="1">
    <location>
        <begin position="247"/>
        <end position="304"/>
    </location>
</feature>
<dbReference type="OrthoDB" id="4266042at2"/>
<dbReference type="GO" id="GO:0003677">
    <property type="term" value="F:DNA binding"/>
    <property type="evidence" value="ECO:0007669"/>
    <property type="project" value="InterPro"/>
</dbReference>
<dbReference type="GO" id="GO:0006355">
    <property type="term" value="P:regulation of DNA-templated transcription"/>
    <property type="evidence" value="ECO:0007669"/>
    <property type="project" value="InterPro"/>
</dbReference>
<dbReference type="InterPro" id="IPR051797">
    <property type="entry name" value="TrmB-like"/>
</dbReference>
<dbReference type="Proteomes" id="UP000247634">
    <property type="component" value="Chromosome"/>
</dbReference>
<name>A0A2U9P2L8_STRAS</name>
<reference evidence="2 3" key="1">
    <citation type="submission" date="2018-06" db="EMBL/GenBank/DDBJ databases">
        <title>The complete genome sequence of a nosiheptide producer Streptomyces actuosus ATCC 25421: deducing the ability of producing a new class III lantibiotics.</title>
        <authorList>
            <person name="Liu W."/>
            <person name="Sun F."/>
            <person name="Hu Y."/>
        </authorList>
    </citation>
    <scope>NUCLEOTIDE SEQUENCE [LARGE SCALE GENOMIC DNA]</scope>
    <source>
        <strain evidence="2 3">ATCC 25421</strain>
    </source>
</reference>
<gene>
    <name evidence="2" type="ORF">DMT42_14600</name>
</gene>
<dbReference type="InterPro" id="IPR016032">
    <property type="entry name" value="Sig_transdc_resp-reg_C-effctor"/>
</dbReference>
<dbReference type="InterPro" id="IPR000792">
    <property type="entry name" value="Tscrpt_reg_LuxR_C"/>
</dbReference>
<dbReference type="PANTHER" id="PTHR34293:SF1">
    <property type="entry name" value="HTH-TYPE TRANSCRIPTIONAL REGULATOR TRMBL2"/>
    <property type="match status" value="1"/>
</dbReference>
<evidence type="ECO:0000313" key="2">
    <source>
        <dbReference type="EMBL" id="AWT43425.1"/>
    </source>
</evidence>
<evidence type="ECO:0000259" key="1">
    <source>
        <dbReference type="SMART" id="SM00421"/>
    </source>
</evidence>
<sequence length="310" mass="34416">MSLAGLGLTAAQERVYRYLLRNPRTDPATAAADLGLEPAEVRRMAAELSALGLLDDALTPVAPAAAVELLVRRRLEQAQRQFTELTRAWDVLTELSEEHRSGRTVQMVEHLPDGATVTRRMRALLAAEPGELVHLKIRARGRRSEDLQPFARLLARGLRSRTLFSADALTDPEELAHAEYWHRLGDRHRVTTEPSRHLAVVNRSVAFVQADPSGPGPGAFQIRQPGLVATLADVFDGMWERARDLDDLPLTPIEEQVLHALTRHDTDEAAARSLNVSVRKFRAHVADLMGRLGAATRFQAALRAKERGWL</sequence>
<dbReference type="EMBL" id="CP029788">
    <property type="protein sequence ID" value="AWT43425.1"/>
    <property type="molecule type" value="Genomic_DNA"/>
</dbReference>
<dbReference type="InterPro" id="IPR036388">
    <property type="entry name" value="WH-like_DNA-bd_sf"/>
</dbReference>
<evidence type="ECO:0000313" key="3">
    <source>
        <dbReference type="Proteomes" id="UP000247634"/>
    </source>
</evidence>
<dbReference type="RefSeq" id="WP_110628343.1">
    <property type="nucleotide sequence ID" value="NZ_CP029788.1"/>
</dbReference>
<protein>
    <recommendedName>
        <fullName evidence="1">HTH luxR-type domain-containing protein</fullName>
    </recommendedName>
</protein>
<organism evidence="2 3">
    <name type="scientific">Streptomyces actuosus</name>
    <dbReference type="NCBI Taxonomy" id="1885"/>
    <lineage>
        <taxon>Bacteria</taxon>
        <taxon>Bacillati</taxon>
        <taxon>Actinomycetota</taxon>
        <taxon>Actinomycetes</taxon>
        <taxon>Kitasatosporales</taxon>
        <taxon>Streptomycetaceae</taxon>
        <taxon>Streptomyces</taxon>
    </lineage>
</organism>
<dbReference type="SMART" id="SM00421">
    <property type="entry name" value="HTH_LUXR"/>
    <property type="match status" value="1"/>
</dbReference>
<accession>A0A2U9P2L8</accession>